<dbReference type="InterPro" id="IPR025886">
    <property type="entry name" value="PP2-like"/>
</dbReference>
<dbReference type="OrthoDB" id="2107747at2759"/>
<dbReference type="Gramene" id="ESW10394">
    <property type="protein sequence ID" value="ESW10394"/>
    <property type="gene ID" value="PHAVU_009G205600g"/>
</dbReference>
<protein>
    <submittedName>
        <fullName evidence="1">Uncharacterized protein</fullName>
    </submittedName>
</protein>
<dbReference type="Pfam" id="PF14299">
    <property type="entry name" value="PP2"/>
    <property type="match status" value="1"/>
</dbReference>
<reference evidence="2" key="1">
    <citation type="journal article" date="2014" name="Nat. Genet.">
        <title>A reference genome for common bean and genome-wide analysis of dual domestications.</title>
        <authorList>
            <person name="Schmutz J."/>
            <person name="McClean P.E."/>
            <person name="Mamidi S."/>
            <person name="Wu G.A."/>
            <person name="Cannon S.B."/>
            <person name="Grimwood J."/>
            <person name="Jenkins J."/>
            <person name="Shu S."/>
            <person name="Song Q."/>
            <person name="Chavarro C."/>
            <person name="Torres-Torres M."/>
            <person name="Geffroy V."/>
            <person name="Moghaddam S.M."/>
            <person name="Gao D."/>
            <person name="Abernathy B."/>
            <person name="Barry K."/>
            <person name="Blair M."/>
            <person name="Brick M.A."/>
            <person name="Chovatia M."/>
            <person name="Gepts P."/>
            <person name="Goodstein D.M."/>
            <person name="Gonzales M."/>
            <person name="Hellsten U."/>
            <person name="Hyten D.L."/>
            <person name="Jia G."/>
            <person name="Kelly J.D."/>
            <person name="Kudrna D."/>
            <person name="Lee R."/>
            <person name="Richard M.M."/>
            <person name="Miklas P.N."/>
            <person name="Osorno J.M."/>
            <person name="Rodrigues J."/>
            <person name="Thareau V."/>
            <person name="Urrea C.A."/>
            <person name="Wang M."/>
            <person name="Yu Y."/>
            <person name="Zhang M."/>
            <person name="Wing R.A."/>
            <person name="Cregan P.B."/>
            <person name="Rokhsar D.S."/>
            <person name="Jackson S.A."/>
        </authorList>
    </citation>
    <scope>NUCLEOTIDE SEQUENCE [LARGE SCALE GENOMIC DNA]</scope>
    <source>
        <strain evidence="2">cv. G19833</strain>
    </source>
</reference>
<dbReference type="AlphaFoldDB" id="V7AXU3"/>
<dbReference type="eggNOG" id="ENOG502S5SE">
    <property type="taxonomic scope" value="Eukaryota"/>
</dbReference>
<name>V7AXU3_PHAVU</name>
<accession>V7AXU3</accession>
<dbReference type="GO" id="GO:0030246">
    <property type="term" value="F:carbohydrate binding"/>
    <property type="evidence" value="ECO:0007669"/>
    <property type="project" value="InterPro"/>
</dbReference>
<organism evidence="1 2">
    <name type="scientific">Phaseolus vulgaris</name>
    <name type="common">Kidney bean</name>
    <name type="synonym">French bean</name>
    <dbReference type="NCBI Taxonomy" id="3885"/>
    <lineage>
        <taxon>Eukaryota</taxon>
        <taxon>Viridiplantae</taxon>
        <taxon>Streptophyta</taxon>
        <taxon>Embryophyta</taxon>
        <taxon>Tracheophyta</taxon>
        <taxon>Spermatophyta</taxon>
        <taxon>Magnoliopsida</taxon>
        <taxon>eudicotyledons</taxon>
        <taxon>Gunneridae</taxon>
        <taxon>Pentapetalae</taxon>
        <taxon>rosids</taxon>
        <taxon>fabids</taxon>
        <taxon>Fabales</taxon>
        <taxon>Fabaceae</taxon>
        <taxon>Papilionoideae</taxon>
        <taxon>50 kb inversion clade</taxon>
        <taxon>NPAAA clade</taxon>
        <taxon>indigoferoid/millettioid clade</taxon>
        <taxon>Phaseoleae</taxon>
        <taxon>Phaseolus</taxon>
    </lineage>
</organism>
<dbReference type="Proteomes" id="UP000000226">
    <property type="component" value="Chromosome 9"/>
</dbReference>
<dbReference type="InterPro" id="IPR052147">
    <property type="entry name" value="PP2-like/Lectin"/>
</dbReference>
<dbReference type="PANTHER" id="PTHR48478:SF1">
    <property type="entry name" value="LECTIN-LIKE"/>
    <property type="match status" value="1"/>
</dbReference>
<evidence type="ECO:0000313" key="1">
    <source>
        <dbReference type="EMBL" id="ESW10394.1"/>
    </source>
</evidence>
<dbReference type="STRING" id="3885.V7AXU3"/>
<dbReference type="EMBL" id="CM002296">
    <property type="protein sequence ID" value="ESW10394.1"/>
    <property type="molecule type" value="Genomic_DNA"/>
</dbReference>
<dbReference type="OMA" id="WVVPKEP"/>
<proteinExistence type="predicted"/>
<gene>
    <name evidence="1" type="ORF">PHAVU_009G205600g</name>
</gene>
<keyword evidence="2" id="KW-1185">Reference proteome</keyword>
<dbReference type="PANTHER" id="PTHR48478">
    <property type="entry name" value="LECTIN-LIKE"/>
    <property type="match status" value="1"/>
</dbReference>
<evidence type="ECO:0000313" key="2">
    <source>
        <dbReference type="Proteomes" id="UP000000226"/>
    </source>
</evidence>
<dbReference type="SMR" id="V7AXU3"/>
<sequence length="163" mass="18221">MPVVIKPHHTADTDAYEKQEDGSFTIVPKGLNIVWGNDSRYWKIPDDGPAELIQASWLEVTCVVPITVAGKYKVSFNVRVKENGFGWNGTPVRVMARSVKNGRYKYETDRLSPGENITIPSNSLVINVKHTPTDLHFGLYEVWTGKWKGGLEVIKALVQPVVT</sequence>